<evidence type="ECO:0000313" key="6">
    <source>
        <dbReference type="Proteomes" id="UP000014174"/>
    </source>
</evidence>
<organism evidence="5 6">
    <name type="scientific">Arcticibacter svalbardensis MN12-7</name>
    <dbReference type="NCBI Taxonomy" id="1150600"/>
    <lineage>
        <taxon>Bacteria</taxon>
        <taxon>Pseudomonadati</taxon>
        <taxon>Bacteroidota</taxon>
        <taxon>Sphingobacteriia</taxon>
        <taxon>Sphingobacteriales</taxon>
        <taxon>Sphingobacteriaceae</taxon>
        <taxon>Arcticibacter</taxon>
    </lineage>
</organism>
<dbReference type="STRING" id="1150600.ADIARSV_0173"/>
<dbReference type="GO" id="GO:0003700">
    <property type="term" value="F:DNA-binding transcription factor activity"/>
    <property type="evidence" value="ECO:0007669"/>
    <property type="project" value="InterPro"/>
</dbReference>
<dbReference type="GO" id="GO:0043565">
    <property type="term" value="F:sequence-specific DNA binding"/>
    <property type="evidence" value="ECO:0007669"/>
    <property type="project" value="InterPro"/>
</dbReference>
<dbReference type="PROSITE" id="PS00041">
    <property type="entry name" value="HTH_ARAC_FAMILY_1"/>
    <property type="match status" value="1"/>
</dbReference>
<protein>
    <submittedName>
        <fullName evidence="5">Helix-turn-helix, AraC type:Response regulator receiver</fullName>
    </submittedName>
</protein>
<sequence length="309" mass="36198">MSTKQTFNKDRKLDKRKLDPSEIQQNFNNLSIKLLCCRYWMLDEWEWNDLSVPFWRLYYNSLPGAEIVYEKTLTSLGKDSIILIPPHTSFSTHLKSGLTGSARERVSGRKMGKTDSLQLMMNMGKIDHLFIHFNLGFPHDYVRTQIYSMACTTYLLEYIKCIKEYCLKDSDLFPFLECLKIQELITHVLLELPESIWEARKLDNRINNTIQFIIAHLPEKLSNEMLAERINMATNSFSRLFKVNIGMSVQQYILKKKVELSCNLIHHSNDSIDELAYVCGFSDRLHFTKTFKHVTGITPTIYKKQFILM</sequence>
<keyword evidence="2" id="KW-0238">DNA-binding</keyword>
<reference evidence="5 6" key="1">
    <citation type="journal article" date="2013" name="Genome Announc.">
        <title>Draft Genome Sequence of Arcticibacter svalbardensis Strain MN12-7T, a Member of the Family Sphingobacteriaceae Isolated from an Arctic Soil Sample.</title>
        <authorList>
            <person name="Shivaji S."/>
            <person name="Ara S."/>
            <person name="Prasad S."/>
            <person name="Manasa B.P."/>
            <person name="Begum Z."/>
            <person name="Singh A."/>
            <person name="Kumar Pinnaka A."/>
        </authorList>
    </citation>
    <scope>NUCLEOTIDE SEQUENCE [LARGE SCALE GENOMIC DNA]</scope>
    <source>
        <strain evidence="5 6">MN12-7</strain>
    </source>
</reference>
<dbReference type="OrthoDB" id="511992at2"/>
<dbReference type="SUPFAM" id="SSF46689">
    <property type="entry name" value="Homeodomain-like"/>
    <property type="match status" value="2"/>
</dbReference>
<evidence type="ECO:0000256" key="2">
    <source>
        <dbReference type="ARBA" id="ARBA00023125"/>
    </source>
</evidence>
<evidence type="ECO:0000256" key="1">
    <source>
        <dbReference type="ARBA" id="ARBA00023015"/>
    </source>
</evidence>
<dbReference type="EMBL" id="AQPN01000004">
    <property type="protein sequence ID" value="EOR96638.1"/>
    <property type="molecule type" value="Genomic_DNA"/>
</dbReference>
<proteinExistence type="predicted"/>
<dbReference type="AlphaFoldDB" id="R9GYB8"/>
<dbReference type="InterPro" id="IPR009057">
    <property type="entry name" value="Homeodomain-like_sf"/>
</dbReference>
<dbReference type="SMART" id="SM00342">
    <property type="entry name" value="HTH_ARAC"/>
    <property type="match status" value="1"/>
</dbReference>
<feature type="domain" description="HTH araC/xylS-type" evidence="4">
    <location>
        <begin position="207"/>
        <end position="305"/>
    </location>
</feature>
<keyword evidence="6" id="KW-1185">Reference proteome</keyword>
<dbReference type="Proteomes" id="UP000014174">
    <property type="component" value="Unassembled WGS sequence"/>
</dbReference>
<dbReference type="PROSITE" id="PS01124">
    <property type="entry name" value="HTH_ARAC_FAMILY_2"/>
    <property type="match status" value="1"/>
</dbReference>
<evidence type="ECO:0000313" key="5">
    <source>
        <dbReference type="EMBL" id="EOR96638.1"/>
    </source>
</evidence>
<keyword evidence="1" id="KW-0805">Transcription regulation</keyword>
<name>R9GYB8_9SPHI</name>
<comment type="caution">
    <text evidence="5">The sequence shown here is derived from an EMBL/GenBank/DDBJ whole genome shotgun (WGS) entry which is preliminary data.</text>
</comment>
<dbReference type="InterPro" id="IPR018062">
    <property type="entry name" value="HTH_AraC-typ_CS"/>
</dbReference>
<gene>
    <name evidence="5" type="ORF">ADIARSV_0173</name>
</gene>
<dbReference type="PANTHER" id="PTHR43280">
    <property type="entry name" value="ARAC-FAMILY TRANSCRIPTIONAL REGULATOR"/>
    <property type="match status" value="1"/>
</dbReference>
<dbReference type="PANTHER" id="PTHR43280:SF2">
    <property type="entry name" value="HTH-TYPE TRANSCRIPTIONAL REGULATOR EXSA"/>
    <property type="match status" value="1"/>
</dbReference>
<dbReference type="InterPro" id="IPR018060">
    <property type="entry name" value="HTH_AraC"/>
</dbReference>
<evidence type="ECO:0000259" key="4">
    <source>
        <dbReference type="PROSITE" id="PS01124"/>
    </source>
</evidence>
<accession>R9GYB8</accession>
<dbReference type="Pfam" id="PF12833">
    <property type="entry name" value="HTH_18"/>
    <property type="match status" value="1"/>
</dbReference>
<keyword evidence="3" id="KW-0804">Transcription</keyword>
<dbReference type="eggNOG" id="COG2207">
    <property type="taxonomic scope" value="Bacteria"/>
</dbReference>
<dbReference type="Gene3D" id="1.10.10.60">
    <property type="entry name" value="Homeodomain-like"/>
    <property type="match status" value="2"/>
</dbReference>
<evidence type="ECO:0000256" key="3">
    <source>
        <dbReference type="ARBA" id="ARBA00023163"/>
    </source>
</evidence>